<evidence type="ECO:0000256" key="6">
    <source>
        <dbReference type="ARBA" id="ARBA00022840"/>
    </source>
</evidence>
<dbReference type="AlphaFoldDB" id="E1ZCP0"/>
<keyword evidence="5" id="KW-0547">Nucleotide-binding</keyword>
<dbReference type="InParanoid" id="E1ZCP0"/>
<evidence type="ECO:0000313" key="11">
    <source>
        <dbReference type="Proteomes" id="UP000008141"/>
    </source>
</evidence>
<dbReference type="InterPro" id="IPR017871">
    <property type="entry name" value="ABC_transporter-like_CS"/>
</dbReference>
<sequence length="307" mass="32594">LRIEFSELGLQLRSCGRKTVLQGVTGVLPAGCVTAIMGPSGAGKTSLLNVLAGKAHAYGVQAGSIAINGRPDRLERYKPVMGFVPQDDIMHASLTVHENLLFSARYRLPARCSREQHTLSVERAIAVLQLEDVRDCRVGNEEKRGISGGQRKRVNVGLELVADPLLMFLDEPTSGLDSSASSALVAALQAVSRSGVTVAAVVHQPSWQICQKIGHLLLLGKGGRTVYCGPMAGAQPYFKGLGFRLPDYQNPADAFIDIVSGELERPGQVGAGWSTPCRFCAAQLSCCHAVCALPAAGHRLGVVRCLG</sequence>
<keyword evidence="4" id="KW-0812">Transmembrane</keyword>
<dbReference type="InterPro" id="IPR043926">
    <property type="entry name" value="ABCG_dom"/>
</dbReference>
<keyword evidence="6" id="KW-0067">ATP-binding</keyword>
<evidence type="ECO:0000256" key="7">
    <source>
        <dbReference type="ARBA" id="ARBA00022989"/>
    </source>
</evidence>
<reference evidence="10 11" key="1">
    <citation type="journal article" date="2010" name="Plant Cell">
        <title>The Chlorella variabilis NC64A genome reveals adaptation to photosymbiosis, coevolution with viruses, and cryptic sex.</title>
        <authorList>
            <person name="Blanc G."/>
            <person name="Duncan G."/>
            <person name="Agarkova I."/>
            <person name="Borodovsky M."/>
            <person name="Gurnon J."/>
            <person name="Kuo A."/>
            <person name="Lindquist E."/>
            <person name="Lucas S."/>
            <person name="Pangilinan J."/>
            <person name="Polle J."/>
            <person name="Salamov A."/>
            <person name="Terry A."/>
            <person name="Yamada T."/>
            <person name="Dunigan D.D."/>
            <person name="Grigoriev I.V."/>
            <person name="Claverie J.M."/>
            <person name="Van Etten J.L."/>
        </authorList>
    </citation>
    <scope>NUCLEOTIDE SEQUENCE [LARGE SCALE GENOMIC DNA]</scope>
    <source>
        <strain evidence="10 11">NC64A</strain>
    </source>
</reference>
<dbReference type="Proteomes" id="UP000008141">
    <property type="component" value="Unassembled WGS sequence"/>
</dbReference>
<dbReference type="GeneID" id="17355885"/>
<proteinExistence type="inferred from homology"/>
<dbReference type="OrthoDB" id="66620at2759"/>
<accession>E1ZCP0</accession>
<evidence type="ECO:0000256" key="2">
    <source>
        <dbReference type="ARBA" id="ARBA00005814"/>
    </source>
</evidence>
<evidence type="ECO:0000256" key="4">
    <source>
        <dbReference type="ARBA" id="ARBA00022692"/>
    </source>
</evidence>
<feature type="domain" description="ABC transporter" evidence="9">
    <location>
        <begin position="3"/>
        <end position="246"/>
    </location>
</feature>
<dbReference type="FunFam" id="3.40.50.300:FF:000367">
    <property type="entry name" value="ABC transporter G family member 24"/>
    <property type="match status" value="1"/>
</dbReference>
<dbReference type="PANTHER" id="PTHR48041:SF91">
    <property type="entry name" value="ABC TRANSPORTER G FAMILY MEMBER 28"/>
    <property type="match status" value="1"/>
</dbReference>
<dbReference type="GO" id="GO:0005524">
    <property type="term" value="F:ATP binding"/>
    <property type="evidence" value="ECO:0007669"/>
    <property type="project" value="UniProtKB-KW"/>
</dbReference>
<keyword evidence="11" id="KW-1185">Reference proteome</keyword>
<dbReference type="GO" id="GO:0016887">
    <property type="term" value="F:ATP hydrolysis activity"/>
    <property type="evidence" value="ECO:0007669"/>
    <property type="project" value="InterPro"/>
</dbReference>
<dbReference type="OMA" id="EAPRHEC"/>
<dbReference type="PROSITE" id="PS00211">
    <property type="entry name" value="ABC_TRANSPORTER_1"/>
    <property type="match status" value="1"/>
</dbReference>
<evidence type="ECO:0000313" key="10">
    <source>
        <dbReference type="EMBL" id="EFN56469.1"/>
    </source>
</evidence>
<dbReference type="eggNOG" id="KOG0061">
    <property type="taxonomic scope" value="Eukaryota"/>
</dbReference>
<name>E1ZCP0_CHLVA</name>
<gene>
    <name evidence="10" type="ORF">CHLNCDRAFT_22567</name>
</gene>
<evidence type="ECO:0000256" key="1">
    <source>
        <dbReference type="ARBA" id="ARBA00004141"/>
    </source>
</evidence>
<dbReference type="Gene3D" id="3.40.50.300">
    <property type="entry name" value="P-loop containing nucleotide triphosphate hydrolases"/>
    <property type="match status" value="1"/>
</dbReference>
<evidence type="ECO:0000259" key="9">
    <source>
        <dbReference type="PROSITE" id="PS50893"/>
    </source>
</evidence>
<comment type="subcellular location">
    <subcellularLocation>
        <location evidence="1">Membrane</location>
        <topology evidence="1">Multi-pass membrane protein</topology>
    </subcellularLocation>
</comment>
<dbReference type="PANTHER" id="PTHR48041">
    <property type="entry name" value="ABC TRANSPORTER G FAMILY MEMBER 28"/>
    <property type="match status" value="1"/>
</dbReference>
<comment type="similarity">
    <text evidence="2">Belongs to the ABC transporter superfamily. ABCG family. Eye pigment precursor importer (TC 3.A.1.204) subfamily.</text>
</comment>
<protein>
    <recommendedName>
        <fullName evidence="9">ABC transporter domain-containing protein</fullName>
    </recommendedName>
</protein>
<feature type="non-terminal residue" evidence="10">
    <location>
        <position position="1"/>
    </location>
</feature>
<dbReference type="GO" id="GO:0016020">
    <property type="term" value="C:membrane"/>
    <property type="evidence" value="ECO:0007669"/>
    <property type="project" value="UniProtKB-SubCell"/>
</dbReference>
<dbReference type="InterPro" id="IPR003439">
    <property type="entry name" value="ABC_transporter-like_ATP-bd"/>
</dbReference>
<dbReference type="SMART" id="SM00382">
    <property type="entry name" value="AAA"/>
    <property type="match status" value="1"/>
</dbReference>
<dbReference type="InterPro" id="IPR027417">
    <property type="entry name" value="P-loop_NTPase"/>
</dbReference>
<dbReference type="InterPro" id="IPR050352">
    <property type="entry name" value="ABCG_transporters"/>
</dbReference>
<organism evidence="11">
    <name type="scientific">Chlorella variabilis</name>
    <name type="common">Green alga</name>
    <dbReference type="NCBI Taxonomy" id="554065"/>
    <lineage>
        <taxon>Eukaryota</taxon>
        <taxon>Viridiplantae</taxon>
        <taxon>Chlorophyta</taxon>
        <taxon>core chlorophytes</taxon>
        <taxon>Trebouxiophyceae</taxon>
        <taxon>Chlorellales</taxon>
        <taxon>Chlorellaceae</taxon>
        <taxon>Chlorella clade</taxon>
        <taxon>Chlorella</taxon>
    </lineage>
</organism>
<evidence type="ECO:0000256" key="8">
    <source>
        <dbReference type="ARBA" id="ARBA00023136"/>
    </source>
</evidence>
<keyword evidence="7" id="KW-1133">Transmembrane helix</keyword>
<dbReference type="SUPFAM" id="SSF52540">
    <property type="entry name" value="P-loop containing nucleoside triphosphate hydrolases"/>
    <property type="match status" value="1"/>
</dbReference>
<dbReference type="InterPro" id="IPR003593">
    <property type="entry name" value="AAA+_ATPase"/>
</dbReference>
<dbReference type="Pfam" id="PF19055">
    <property type="entry name" value="ABC2_membrane_7"/>
    <property type="match status" value="1"/>
</dbReference>
<dbReference type="Pfam" id="PF00005">
    <property type="entry name" value="ABC_tran"/>
    <property type="match status" value="1"/>
</dbReference>
<dbReference type="KEGG" id="cvr:CHLNCDRAFT_22567"/>
<dbReference type="RefSeq" id="XP_005848571.1">
    <property type="nucleotide sequence ID" value="XM_005848509.1"/>
</dbReference>
<keyword evidence="8" id="KW-0472">Membrane</keyword>
<dbReference type="GO" id="GO:0140359">
    <property type="term" value="F:ABC-type transporter activity"/>
    <property type="evidence" value="ECO:0007669"/>
    <property type="project" value="InterPro"/>
</dbReference>
<evidence type="ECO:0000256" key="3">
    <source>
        <dbReference type="ARBA" id="ARBA00022448"/>
    </source>
</evidence>
<evidence type="ECO:0000256" key="5">
    <source>
        <dbReference type="ARBA" id="ARBA00022741"/>
    </source>
</evidence>
<dbReference type="PROSITE" id="PS50893">
    <property type="entry name" value="ABC_TRANSPORTER_2"/>
    <property type="match status" value="1"/>
</dbReference>
<dbReference type="EMBL" id="GL433842">
    <property type="protein sequence ID" value="EFN56469.1"/>
    <property type="molecule type" value="Genomic_DNA"/>
</dbReference>
<keyword evidence="3" id="KW-0813">Transport</keyword>